<dbReference type="Gene3D" id="3.10.310.10">
    <property type="entry name" value="Diaminopimelate Epimerase, Chain A, domain 1"/>
    <property type="match status" value="2"/>
</dbReference>
<dbReference type="Proteomes" id="UP000323386">
    <property type="component" value="Unassembled WGS sequence"/>
</dbReference>
<dbReference type="GO" id="GO:0005737">
    <property type="term" value="C:cytoplasm"/>
    <property type="evidence" value="ECO:0007669"/>
    <property type="project" value="TreeGrafter"/>
</dbReference>
<feature type="active site" evidence="1">
    <location>
        <position position="57"/>
    </location>
</feature>
<dbReference type="AlphaFoldDB" id="A0A5C3ERY0"/>
<dbReference type="EMBL" id="OOIP01000001">
    <property type="protein sequence ID" value="SPO35074.1"/>
    <property type="molecule type" value="Genomic_DNA"/>
</dbReference>
<name>A0A5C3ERY0_9BASI</name>
<dbReference type="Pfam" id="PF02567">
    <property type="entry name" value="PhzC-PhzF"/>
    <property type="match status" value="1"/>
</dbReference>
<dbReference type="PANTHER" id="PTHR13774">
    <property type="entry name" value="PHENAZINE BIOSYNTHESIS PROTEIN"/>
    <property type="match status" value="1"/>
</dbReference>
<gene>
    <name evidence="2" type="ORF">PSFLO_00545</name>
</gene>
<dbReference type="SUPFAM" id="SSF54506">
    <property type="entry name" value="Diaminopimelate epimerase-like"/>
    <property type="match status" value="1"/>
</dbReference>
<dbReference type="PANTHER" id="PTHR13774:SF32">
    <property type="entry name" value="ANTISENSE-ENHANCING SEQUENCE 1"/>
    <property type="match status" value="1"/>
</dbReference>
<organism evidence="2 3">
    <name type="scientific">Pseudozyma flocculosa</name>
    <dbReference type="NCBI Taxonomy" id="84751"/>
    <lineage>
        <taxon>Eukaryota</taxon>
        <taxon>Fungi</taxon>
        <taxon>Dikarya</taxon>
        <taxon>Basidiomycota</taxon>
        <taxon>Ustilaginomycotina</taxon>
        <taxon>Ustilaginomycetes</taxon>
        <taxon>Ustilaginales</taxon>
        <taxon>Ustilaginaceae</taxon>
        <taxon>Pseudozyma</taxon>
    </lineage>
</organism>
<proteinExistence type="predicted"/>
<evidence type="ECO:0000256" key="1">
    <source>
        <dbReference type="PIRSR" id="PIRSR016184-1"/>
    </source>
</evidence>
<dbReference type="NCBIfam" id="TIGR00654">
    <property type="entry name" value="PhzF_family"/>
    <property type="match status" value="1"/>
</dbReference>
<dbReference type="GO" id="GO:0016853">
    <property type="term" value="F:isomerase activity"/>
    <property type="evidence" value="ECO:0007669"/>
    <property type="project" value="TreeGrafter"/>
</dbReference>
<evidence type="ECO:0000313" key="3">
    <source>
        <dbReference type="Proteomes" id="UP000323386"/>
    </source>
</evidence>
<dbReference type="PIRSF" id="PIRSF016184">
    <property type="entry name" value="PhzC_PhzF"/>
    <property type="match status" value="1"/>
</dbReference>
<dbReference type="InterPro" id="IPR003719">
    <property type="entry name" value="Phenazine_PhzF-like"/>
</dbReference>
<dbReference type="OrthoDB" id="75169at2759"/>
<keyword evidence="3" id="KW-1185">Reference proteome</keyword>
<reference evidence="2 3" key="1">
    <citation type="submission" date="2018-03" db="EMBL/GenBank/DDBJ databases">
        <authorList>
            <person name="Guldener U."/>
        </authorList>
    </citation>
    <scope>NUCLEOTIDE SEQUENCE [LARGE SCALE GENOMIC DNA]</scope>
    <source>
        <strain evidence="2 3">DAOM196992</strain>
    </source>
</reference>
<accession>A0A5C3ERY0</accession>
<sequence length="316" mass="33569">MPQTYPFQQVDVFTSTPYLGNPVAVVNCLTSSDSASAPAPPTTEEMQRFAVWTNLSETTFLLPPTDASAHYQLRIFTTTQELPFAGHPTVGSCRVFLDQIGQQAASALLDKTGGKVVQQCQIGLVELRIAPTDGTISFVAPPLTRFEPVDADTVARACHTFGLDPSTDVLEAKWIVNGPQWFCLRLKDAQTVKSVTVRDKEKCGDLDVGLVGPYPGGRNEHGEEVAYEVRGFAFAEGVPEDPVTGSLNAGIAMWLHATGQAPSKSYVNSQGTAIGRRGRISIVTEEAQGGGDSGAGTAKIWVGGQVANCITGTVVI</sequence>
<evidence type="ECO:0000313" key="2">
    <source>
        <dbReference type="EMBL" id="SPO35074.1"/>
    </source>
</evidence>
<protein>
    <submittedName>
        <fullName evidence="2">Related to antibiotic biosynthesis protein</fullName>
    </submittedName>
</protein>